<keyword evidence="2" id="KW-1185">Reference proteome</keyword>
<comment type="caution">
    <text evidence="1">The sequence shown here is derived from an EMBL/GenBank/DDBJ whole genome shotgun (WGS) entry which is preliminary data.</text>
</comment>
<reference evidence="1 2" key="1">
    <citation type="journal article" date="2023" name="Hortic Res">
        <title>Pangenome of water caltrop reveals structural variations and asymmetric subgenome divergence after allopolyploidization.</title>
        <authorList>
            <person name="Zhang X."/>
            <person name="Chen Y."/>
            <person name="Wang L."/>
            <person name="Yuan Y."/>
            <person name="Fang M."/>
            <person name="Shi L."/>
            <person name="Lu R."/>
            <person name="Comes H.P."/>
            <person name="Ma Y."/>
            <person name="Chen Y."/>
            <person name="Huang G."/>
            <person name="Zhou Y."/>
            <person name="Zheng Z."/>
            <person name="Qiu Y."/>
        </authorList>
    </citation>
    <scope>NUCLEOTIDE SEQUENCE [LARGE SCALE GENOMIC DNA]</scope>
    <source>
        <tissue evidence="1">Roots</tissue>
    </source>
</reference>
<proteinExistence type="predicted"/>
<sequence>MMNACRHPTRSGLSYMRTARQQYCEDNWDELKNQNKVVDDKDLTGLSSASSLDLTRRVSSINT</sequence>
<evidence type="ECO:0000313" key="2">
    <source>
        <dbReference type="Proteomes" id="UP001345219"/>
    </source>
</evidence>
<name>A0AAN7GTQ6_9MYRT</name>
<dbReference type="EMBL" id="JAXIOK010000019">
    <property type="protein sequence ID" value="KAK4748534.1"/>
    <property type="molecule type" value="Genomic_DNA"/>
</dbReference>
<protein>
    <submittedName>
        <fullName evidence="1">Uncharacterized protein</fullName>
    </submittedName>
</protein>
<organism evidence="1 2">
    <name type="scientific">Trapa incisa</name>
    <dbReference type="NCBI Taxonomy" id="236973"/>
    <lineage>
        <taxon>Eukaryota</taxon>
        <taxon>Viridiplantae</taxon>
        <taxon>Streptophyta</taxon>
        <taxon>Embryophyta</taxon>
        <taxon>Tracheophyta</taxon>
        <taxon>Spermatophyta</taxon>
        <taxon>Magnoliopsida</taxon>
        <taxon>eudicotyledons</taxon>
        <taxon>Gunneridae</taxon>
        <taxon>Pentapetalae</taxon>
        <taxon>rosids</taxon>
        <taxon>malvids</taxon>
        <taxon>Myrtales</taxon>
        <taxon>Lythraceae</taxon>
        <taxon>Trapa</taxon>
    </lineage>
</organism>
<evidence type="ECO:0000313" key="1">
    <source>
        <dbReference type="EMBL" id="KAK4748534.1"/>
    </source>
</evidence>
<gene>
    <name evidence="1" type="ORF">SAY87_015120</name>
</gene>
<dbReference type="Proteomes" id="UP001345219">
    <property type="component" value="Chromosome 12"/>
</dbReference>
<accession>A0AAN7GTQ6</accession>
<dbReference type="AlphaFoldDB" id="A0AAN7GTQ6"/>